<protein>
    <submittedName>
        <fullName evidence="1">Unannotated protein</fullName>
    </submittedName>
</protein>
<sequence length="50" mass="5596">MVSPVTRADFTKLRFGRKPCSSMSQMIRRCTGLSPSRTSGRARDMMTDIA</sequence>
<proteinExistence type="predicted"/>
<name>A0A6J7E2T5_9ZZZZ</name>
<accession>A0A6J7E2T5</accession>
<gene>
    <name evidence="1" type="ORF">UFOPK3417_00973</name>
</gene>
<organism evidence="1">
    <name type="scientific">freshwater metagenome</name>
    <dbReference type="NCBI Taxonomy" id="449393"/>
    <lineage>
        <taxon>unclassified sequences</taxon>
        <taxon>metagenomes</taxon>
        <taxon>ecological metagenomes</taxon>
    </lineage>
</organism>
<reference evidence="1" key="1">
    <citation type="submission" date="2020-05" db="EMBL/GenBank/DDBJ databases">
        <authorList>
            <person name="Chiriac C."/>
            <person name="Salcher M."/>
            <person name="Ghai R."/>
            <person name="Kavagutti S V."/>
        </authorList>
    </citation>
    <scope>NUCLEOTIDE SEQUENCE</scope>
</reference>
<evidence type="ECO:0000313" key="1">
    <source>
        <dbReference type="EMBL" id="CAB4875390.1"/>
    </source>
</evidence>
<dbReference type="EMBL" id="CAFBLR010000083">
    <property type="protein sequence ID" value="CAB4875390.1"/>
    <property type="molecule type" value="Genomic_DNA"/>
</dbReference>
<dbReference type="AlphaFoldDB" id="A0A6J7E2T5"/>